<dbReference type="EMBL" id="JABFJW010000206">
    <property type="protein sequence ID" value="NOK12132.1"/>
    <property type="molecule type" value="Genomic_DNA"/>
</dbReference>
<keyword evidence="2" id="KW-0732">Signal</keyword>
<comment type="caution">
    <text evidence="3">The sequence shown here is derived from an EMBL/GenBank/DDBJ whole genome shotgun (WGS) entry which is preliminary data.</text>
</comment>
<dbReference type="RefSeq" id="WP_171418408.1">
    <property type="nucleotide sequence ID" value="NZ_JABFJW010000206.1"/>
</dbReference>
<evidence type="ECO:0000313" key="3">
    <source>
        <dbReference type="EMBL" id="NOK12132.1"/>
    </source>
</evidence>
<reference evidence="3 4" key="1">
    <citation type="submission" date="2020-05" db="EMBL/GenBank/DDBJ databases">
        <authorList>
            <person name="Whitworth D."/>
        </authorList>
    </citation>
    <scope>NUCLEOTIDE SEQUENCE [LARGE SCALE GENOMIC DNA]</scope>
    <source>
        <strain evidence="3 4">CA046A</strain>
    </source>
</reference>
<proteinExistence type="predicted"/>
<feature type="signal peptide" evidence="2">
    <location>
        <begin position="1"/>
        <end position="20"/>
    </location>
</feature>
<feature type="region of interest" description="Disordered" evidence="1">
    <location>
        <begin position="33"/>
        <end position="59"/>
    </location>
</feature>
<organism evidence="3 4">
    <name type="scientific">Corallococcus exercitus</name>
    <dbReference type="NCBI Taxonomy" id="2316736"/>
    <lineage>
        <taxon>Bacteria</taxon>
        <taxon>Pseudomonadati</taxon>
        <taxon>Myxococcota</taxon>
        <taxon>Myxococcia</taxon>
        <taxon>Myxococcales</taxon>
        <taxon>Cystobacterineae</taxon>
        <taxon>Myxococcaceae</taxon>
        <taxon>Corallococcus</taxon>
    </lineage>
</organism>
<name>A0A7Y4NF91_9BACT</name>
<feature type="compositionally biased region" description="Pro residues" evidence="1">
    <location>
        <begin position="46"/>
        <end position="58"/>
    </location>
</feature>
<dbReference type="AlphaFoldDB" id="A0A7Y4NF91"/>
<feature type="chain" id="PRO_5031433996" description="DUF4177 domain-containing protein" evidence="2">
    <location>
        <begin position="21"/>
        <end position="114"/>
    </location>
</feature>
<accession>A0A7Y4NF91</accession>
<protein>
    <recommendedName>
        <fullName evidence="5">DUF4177 domain-containing protein</fullName>
    </recommendedName>
</protein>
<evidence type="ECO:0000256" key="2">
    <source>
        <dbReference type="SAM" id="SignalP"/>
    </source>
</evidence>
<sequence>MNRRLASLLVLLGVLLGASAAFLVPSAVWAQTSRTRAAPPKEAPPKEAPPPPPAPPPAAAYEYTFLKREGPDEDLVELQRLGGEGWRVVSTVVVDGSTRRYVLMRDRRAEPAPH</sequence>
<gene>
    <name evidence="3" type="ORF">HNS30_24120</name>
</gene>
<evidence type="ECO:0000256" key="1">
    <source>
        <dbReference type="SAM" id="MobiDB-lite"/>
    </source>
</evidence>
<evidence type="ECO:0000313" key="4">
    <source>
        <dbReference type="Proteomes" id="UP000528460"/>
    </source>
</evidence>
<dbReference type="Proteomes" id="UP000528460">
    <property type="component" value="Unassembled WGS sequence"/>
</dbReference>
<evidence type="ECO:0008006" key="5">
    <source>
        <dbReference type="Google" id="ProtNLM"/>
    </source>
</evidence>